<protein>
    <submittedName>
        <fullName evidence="2">2,3-bisphosphoglycerate-dependent phosphoglycerate mutase</fullName>
        <ecNumber evidence="2">5.4.2.11</ecNumber>
    </submittedName>
</protein>
<accession>A0A1J5QDM5</accession>
<evidence type="ECO:0000256" key="1">
    <source>
        <dbReference type="ARBA" id="ARBA00022801"/>
    </source>
</evidence>
<dbReference type="AlphaFoldDB" id="A0A1J5QDM5"/>
<name>A0A1J5QDM5_9ZZZZ</name>
<sequence>MAIKIVYFPHGTTTDNDRGISSGWLDVELSQRGVEQSTELRELIKDRTFDAVFCSDLKSAVDSANLAFEGVPPILTDARLRECNYGQFNGRSSQVVDEMHEVAPTRRFPDGESYEDVKARVSDFLDFLRKHFEGKDVAVVGHKATQLCLDVLLKGRTWEEAFAEDWRKTKAWQPGWDYILD</sequence>
<dbReference type="CDD" id="cd07067">
    <property type="entry name" value="HP_PGM_like"/>
    <property type="match status" value="1"/>
</dbReference>
<dbReference type="Pfam" id="PF00300">
    <property type="entry name" value="His_Phos_1"/>
    <property type="match status" value="1"/>
</dbReference>
<gene>
    <name evidence="2" type="primary">gpmA_6</name>
    <name evidence="2" type="ORF">GALL_365230</name>
</gene>
<evidence type="ECO:0000313" key="2">
    <source>
        <dbReference type="EMBL" id="OIQ81710.1"/>
    </source>
</evidence>
<dbReference type="SUPFAM" id="SSF53254">
    <property type="entry name" value="Phosphoglycerate mutase-like"/>
    <property type="match status" value="1"/>
</dbReference>
<dbReference type="EC" id="5.4.2.11" evidence="2"/>
<dbReference type="GO" id="GO:0005829">
    <property type="term" value="C:cytosol"/>
    <property type="evidence" value="ECO:0007669"/>
    <property type="project" value="TreeGrafter"/>
</dbReference>
<dbReference type="InterPro" id="IPR013078">
    <property type="entry name" value="His_Pase_superF_clade-1"/>
</dbReference>
<dbReference type="Gene3D" id="3.40.50.1240">
    <property type="entry name" value="Phosphoglycerate mutase-like"/>
    <property type="match status" value="1"/>
</dbReference>
<dbReference type="GO" id="GO:0004331">
    <property type="term" value="F:fructose-2,6-bisphosphate 2-phosphatase activity"/>
    <property type="evidence" value="ECO:0007669"/>
    <property type="project" value="TreeGrafter"/>
</dbReference>
<proteinExistence type="predicted"/>
<dbReference type="PANTHER" id="PTHR46517">
    <property type="entry name" value="FRUCTOSE-2,6-BISPHOSPHATASE TIGAR"/>
    <property type="match status" value="1"/>
</dbReference>
<dbReference type="EMBL" id="MLJW01000891">
    <property type="protein sequence ID" value="OIQ81710.1"/>
    <property type="molecule type" value="Genomic_DNA"/>
</dbReference>
<dbReference type="GO" id="GO:0045820">
    <property type="term" value="P:negative regulation of glycolytic process"/>
    <property type="evidence" value="ECO:0007669"/>
    <property type="project" value="TreeGrafter"/>
</dbReference>
<keyword evidence="1" id="KW-0378">Hydrolase</keyword>
<dbReference type="SMART" id="SM00855">
    <property type="entry name" value="PGAM"/>
    <property type="match status" value="1"/>
</dbReference>
<keyword evidence="2" id="KW-0413">Isomerase</keyword>
<dbReference type="GO" id="GO:0004619">
    <property type="term" value="F:phosphoglycerate mutase activity"/>
    <property type="evidence" value="ECO:0007669"/>
    <property type="project" value="UniProtKB-EC"/>
</dbReference>
<dbReference type="InterPro" id="IPR029033">
    <property type="entry name" value="His_PPase_superfam"/>
</dbReference>
<reference evidence="2" key="1">
    <citation type="submission" date="2016-10" db="EMBL/GenBank/DDBJ databases">
        <title>Sequence of Gallionella enrichment culture.</title>
        <authorList>
            <person name="Poehlein A."/>
            <person name="Muehling M."/>
            <person name="Daniel R."/>
        </authorList>
    </citation>
    <scope>NUCLEOTIDE SEQUENCE</scope>
</reference>
<dbReference type="PANTHER" id="PTHR46517:SF1">
    <property type="entry name" value="FRUCTOSE-2,6-BISPHOSPHATASE TIGAR"/>
    <property type="match status" value="1"/>
</dbReference>
<organism evidence="2">
    <name type="scientific">mine drainage metagenome</name>
    <dbReference type="NCBI Taxonomy" id="410659"/>
    <lineage>
        <taxon>unclassified sequences</taxon>
        <taxon>metagenomes</taxon>
        <taxon>ecological metagenomes</taxon>
    </lineage>
</organism>
<dbReference type="GO" id="GO:0043456">
    <property type="term" value="P:regulation of pentose-phosphate shunt"/>
    <property type="evidence" value="ECO:0007669"/>
    <property type="project" value="TreeGrafter"/>
</dbReference>
<dbReference type="InterPro" id="IPR051695">
    <property type="entry name" value="Phosphoglycerate_Mutase"/>
</dbReference>
<comment type="caution">
    <text evidence="2">The sequence shown here is derived from an EMBL/GenBank/DDBJ whole genome shotgun (WGS) entry which is preliminary data.</text>
</comment>